<dbReference type="PANTHER" id="PTHR31559:SF0">
    <property type="entry name" value="PYRIDOXAL 5'-PHOSPHATE SYNTHASE SUBUNIT SNO1-RELATED"/>
    <property type="match status" value="1"/>
</dbReference>
<evidence type="ECO:0000256" key="4">
    <source>
        <dbReference type="ARBA" id="ARBA00022962"/>
    </source>
</evidence>
<evidence type="ECO:0000256" key="6">
    <source>
        <dbReference type="ARBA" id="ARBA00047992"/>
    </source>
</evidence>
<dbReference type="Gene3D" id="3.40.50.880">
    <property type="match status" value="1"/>
</dbReference>
<dbReference type="EC" id="4.3.3.6" evidence="10"/>
<accession>H1DHE8</accession>
<name>H1DHE8_9BACT</name>
<dbReference type="PROSITE" id="PS01236">
    <property type="entry name" value="PDXT_SNO_1"/>
    <property type="match status" value="1"/>
</dbReference>
<feature type="binding site" evidence="10 12">
    <location>
        <position position="121"/>
    </location>
    <ligand>
        <name>L-glutamine</name>
        <dbReference type="ChEBI" id="CHEBI:58359"/>
    </ligand>
</feature>
<comment type="catalytic activity">
    <reaction evidence="6 10">
        <text>aldehydo-D-ribose 5-phosphate + D-glyceraldehyde 3-phosphate + L-glutamine = pyridoxal 5'-phosphate + L-glutamate + phosphate + 3 H2O + H(+)</text>
        <dbReference type="Rhea" id="RHEA:31507"/>
        <dbReference type="ChEBI" id="CHEBI:15377"/>
        <dbReference type="ChEBI" id="CHEBI:15378"/>
        <dbReference type="ChEBI" id="CHEBI:29985"/>
        <dbReference type="ChEBI" id="CHEBI:43474"/>
        <dbReference type="ChEBI" id="CHEBI:58273"/>
        <dbReference type="ChEBI" id="CHEBI:58359"/>
        <dbReference type="ChEBI" id="CHEBI:59776"/>
        <dbReference type="ChEBI" id="CHEBI:597326"/>
        <dbReference type="EC" id="4.3.3.6"/>
    </reaction>
</comment>
<comment type="subunit">
    <text evidence="9 10">In the presence of PdxS, forms a dodecamer of heterodimers. Only shows activity in the heterodimer.</text>
</comment>
<dbReference type="SUPFAM" id="SSF52317">
    <property type="entry name" value="Class I glutamine amidotransferase-like"/>
    <property type="match status" value="1"/>
</dbReference>
<proteinExistence type="inferred from homology"/>
<keyword evidence="5 10" id="KW-0456">Lyase</keyword>
<comment type="similarity">
    <text evidence="1 10">Belongs to the glutaminase PdxT/SNO family.</text>
</comment>
<evidence type="ECO:0000256" key="5">
    <source>
        <dbReference type="ARBA" id="ARBA00023239"/>
    </source>
</evidence>
<dbReference type="GO" id="GO:0042823">
    <property type="term" value="P:pyridoxal phosphate biosynthetic process"/>
    <property type="evidence" value="ECO:0007669"/>
    <property type="project" value="UniProtKB-UniRule"/>
</dbReference>
<dbReference type="GO" id="GO:0008614">
    <property type="term" value="P:pyridoxine metabolic process"/>
    <property type="evidence" value="ECO:0007669"/>
    <property type="project" value="TreeGrafter"/>
</dbReference>
<feature type="binding site" evidence="10 12">
    <location>
        <begin position="150"/>
        <end position="151"/>
    </location>
    <ligand>
        <name>L-glutamine</name>
        <dbReference type="ChEBI" id="CHEBI:58359"/>
    </ligand>
</feature>
<evidence type="ECO:0000256" key="2">
    <source>
        <dbReference type="ARBA" id="ARBA00022801"/>
    </source>
</evidence>
<dbReference type="PIRSF" id="PIRSF005639">
    <property type="entry name" value="Glut_amidoT_SNO"/>
    <property type="match status" value="1"/>
</dbReference>
<evidence type="ECO:0000313" key="13">
    <source>
        <dbReference type="EMBL" id="EHP47831.1"/>
    </source>
</evidence>
<evidence type="ECO:0000256" key="12">
    <source>
        <dbReference type="PIRSR" id="PIRSR005639-2"/>
    </source>
</evidence>
<dbReference type="GO" id="GO:1903600">
    <property type="term" value="C:glutaminase complex"/>
    <property type="evidence" value="ECO:0007669"/>
    <property type="project" value="TreeGrafter"/>
</dbReference>
<dbReference type="UniPathway" id="UPA00245"/>
<keyword evidence="3 10" id="KW-0663">Pyridoxal phosphate</keyword>
<dbReference type="PROSITE" id="PS51130">
    <property type="entry name" value="PDXT_SNO_2"/>
    <property type="match status" value="1"/>
</dbReference>
<dbReference type="GO" id="GO:0036381">
    <property type="term" value="F:pyridoxal 5'-phosphate synthase (glutamine hydrolysing) activity"/>
    <property type="evidence" value="ECO:0007669"/>
    <property type="project" value="UniProtKB-UniRule"/>
</dbReference>
<evidence type="ECO:0000256" key="10">
    <source>
        <dbReference type="HAMAP-Rule" id="MF_01615"/>
    </source>
</evidence>
<evidence type="ECO:0000256" key="11">
    <source>
        <dbReference type="PIRSR" id="PIRSR005639-1"/>
    </source>
</evidence>
<dbReference type="EMBL" id="ADMC01000022">
    <property type="protein sequence ID" value="EHP47831.1"/>
    <property type="molecule type" value="Genomic_DNA"/>
</dbReference>
<evidence type="ECO:0000256" key="7">
    <source>
        <dbReference type="ARBA" id="ARBA00049534"/>
    </source>
</evidence>
<comment type="function">
    <text evidence="8 10">Catalyzes the hydrolysis of glutamine to glutamate and ammonia as part of the biosynthesis of pyridoxal 5'-phosphate. The resulting ammonia molecule is channeled to the active site of PdxS.</text>
</comment>
<comment type="caution">
    <text evidence="13">The sequence shown here is derived from an EMBL/GenBank/DDBJ whole genome shotgun (WGS) entry which is preliminary data.</text>
</comment>
<feature type="active site" description="Nucleophile" evidence="10 11">
    <location>
        <position position="94"/>
    </location>
</feature>
<comment type="catalytic activity">
    <reaction evidence="7 10">
        <text>L-glutamine + H2O = L-glutamate + NH4(+)</text>
        <dbReference type="Rhea" id="RHEA:15889"/>
        <dbReference type="ChEBI" id="CHEBI:15377"/>
        <dbReference type="ChEBI" id="CHEBI:28938"/>
        <dbReference type="ChEBI" id="CHEBI:29985"/>
        <dbReference type="ChEBI" id="CHEBI:58359"/>
        <dbReference type="EC" id="3.5.1.2"/>
    </reaction>
</comment>
<sequence>MVKRVLRHSFFNERINMKIGILGFQGAFLEHEQHIRTLGHEAVDVRYTEQLEELDGIILPGGESTTIGKLLIRTGMMEPLRKKIEAGFPVWGTCAGMILLAKKLVNDSTAHLAVMDIAVRRNAYGTQIDSFDTRVLIPEVSKEPIPLVFIRAPYIEEVGEQVKVMCCLNGNIVAARQQNMLVTSFHPELTEDSAFHRYFVNMCQN</sequence>
<dbReference type="EC" id="3.5.1.2" evidence="10"/>
<dbReference type="FunFam" id="3.40.50.880:FF:000010">
    <property type="entry name" value="uncharacterized protein LOC100176842 isoform X2"/>
    <property type="match status" value="1"/>
</dbReference>
<dbReference type="GO" id="GO:0006543">
    <property type="term" value="P:L-glutamine catabolic process"/>
    <property type="evidence" value="ECO:0007669"/>
    <property type="project" value="UniProtKB-UniRule"/>
</dbReference>
<dbReference type="InterPro" id="IPR021196">
    <property type="entry name" value="PdxT/SNO_CS"/>
</dbReference>
<evidence type="ECO:0000256" key="9">
    <source>
        <dbReference type="ARBA" id="ARBA00064749"/>
    </source>
</evidence>
<gene>
    <name evidence="10" type="primary">pdxT</name>
    <name evidence="13" type="ORF">HMPREF9449_01684</name>
</gene>
<evidence type="ECO:0000256" key="3">
    <source>
        <dbReference type="ARBA" id="ARBA00022898"/>
    </source>
</evidence>
<dbReference type="STRING" id="742817.HMPREF9449_01684"/>
<keyword evidence="14" id="KW-1185">Reference proteome</keyword>
<keyword evidence="4 10" id="KW-0315">Glutamine amidotransferase</keyword>
<dbReference type="HAMAP" id="MF_01615">
    <property type="entry name" value="PdxT"/>
    <property type="match status" value="1"/>
</dbReference>
<dbReference type="AlphaFoldDB" id="H1DHE8"/>
<dbReference type="HOGENOM" id="CLU_069674_2_0_10"/>
<dbReference type="Pfam" id="PF01174">
    <property type="entry name" value="SNO"/>
    <property type="match status" value="1"/>
</dbReference>
<evidence type="ECO:0000256" key="1">
    <source>
        <dbReference type="ARBA" id="ARBA00008345"/>
    </source>
</evidence>
<reference evidence="13 14" key="1">
    <citation type="submission" date="2012-01" db="EMBL/GenBank/DDBJ databases">
        <title>The Genome Sequence of Odoribacter laneus YIT 12061.</title>
        <authorList>
            <consortium name="The Broad Institute Genome Sequencing Platform"/>
            <person name="Earl A."/>
            <person name="Ward D."/>
            <person name="Feldgarden M."/>
            <person name="Gevers D."/>
            <person name="Morotomi M."/>
            <person name="Young S.K."/>
            <person name="Zeng Q."/>
            <person name="Gargeya S."/>
            <person name="Fitzgerald M."/>
            <person name="Haas B."/>
            <person name="Abouelleil A."/>
            <person name="Alvarado L."/>
            <person name="Arachchi H.M."/>
            <person name="Berlin A."/>
            <person name="Chapman S.B."/>
            <person name="Gearin G."/>
            <person name="Goldberg J."/>
            <person name="Griggs A."/>
            <person name="Gujja S."/>
            <person name="Hansen M."/>
            <person name="Heiman D."/>
            <person name="Howarth C."/>
            <person name="Larimer J."/>
            <person name="Lui A."/>
            <person name="MacDonald P.J.P."/>
            <person name="McCowen C."/>
            <person name="Montmayeur A."/>
            <person name="Murphy C."/>
            <person name="Neiman D."/>
            <person name="Pearson M."/>
            <person name="Priest M."/>
            <person name="Roberts A."/>
            <person name="Saif S."/>
            <person name="Shea T."/>
            <person name="Sisk P."/>
            <person name="Stolte C."/>
            <person name="Sykes S."/>
            <person name="Wortman J."/>
            <person name="Nusbaum C."/>
            <person name="Birren B."/>
        </authorList>
    </citation>
    <scope>NUCLEOTIDE SEQUENCE [LARGE SCALE GENOMIC DNA]</scope>
    <source>
        <strain evidence="13 14">YIT 12061</strain>
    </source>
</reference>
<dbReference type="GO" id="GO:0004359">
    <property type="term" value="F:glutaminase activity"/>
    <property type="evidence" value="ECO:0007669"/>
    <property type="project" value="UniProtKB-UniRule"/>
</dbReference>
<dbReference type="InterPro" id="IPR029062">
    <property type="entry name" value="Class_I_gatase-like"/>
</dbReference>
<feature type="active site" description="Charge relay system" evidence="10 11">
    <location>
        <position position="186"/>
    </location>
</feature>
<dbReference type="PATRIC" id="fig|742817.3.peg.1798"/>
<dbReference type="Proteomes" id="UP000004892">
    <property type="component" value="Unassembled WGS sequence"/>
</dbReference>
<comment type="pathway">
    <text evidence="10">Cofactor biosynthesis; pyridoxal 5'-phosphate biosynthesis.</text>
</comment>
<protein>
    <recommendedName>
        <fullName evidence="10">Pyridoxal 5'-phosphate synthase subunit PdxT</fullName>
        <ecNumber evidence="10">4.3.3.6</ecNumber>
    </recommendedName>
    <alternativeName>
        <fullName evidence="10">Pdx2</fullName>
    </alternativeName>
    <alternativeName>
        <fullName evidence="10">Pyridoxal 5'-phosphate synthase glutaminase subunit</fullName>
        <ecNumber evidence="10">3.5.1.2</ecNumber>
    </alternativeName>
</protein>
<dbReference type="PROSITE" id="PS51273">
    <property type="entry name" value="GATASE_TYPE_1"/>
    <property type="match status" value="1"/>
</dbReference>
<dbReference type="CDD" id="cd01749">
    <property type="entry name" value="GATase1_PB"/>
    <property type="match status" value="1"/>
</dbReference>
<feature type="binding site" evidence="10 12">
    <location>
        <begin position="62"/>
        <end position="64"/>
    </location>
    <ligand>
        <name>L-glutamine</name>
        <dbReference type="ChEBI" id="CHEBI:58359"/>
    </ligand>
</feature>
<dbReference type="GO" id="GO:0005829">
    <property type="term" value="C:cytosol"/>
    <property type="evidence" value="ECO:0007669"/>
    <property type="project" value="TreeGrafter"/>
</dbReference>
<dbReference type="eggNOG" id="COG0311">
    <property type="taxonomic scope" value="Bacteria"/>
</dbReference>
<dbReference type="PANTHER" id="PTHR31559">
    <property type="entry name" value="PYRIDOXAL 5'-PHOSPHATE SYNTHASE SUBUNIT SNO"/>
    <property type="match status" value="1"/>
</dbReference>
<organism evidence="13 14">
    <name type="scientific">Odoribacter laneus YIT 12061</name>
    <dbReference type="NCBI Taxonomy" id="742817"/>
    <lineage>
        <taxon>Bacteria</taxon>
        <taxon>Pseudomonadati</taxon>
        <taxon>Bacteroidota</taxon>
        <taxon>Bacteroidia</taxon>
        <taxon>Bacteroidales</taxon>
        <taxon>Odoribacteraceae</taxon>
        <taxon>Odoribacter</taxon>
    </lineage>
</organism>
<evidence type="ECO:0000313" key="14">
    <source>
        <dbReference type="Proteomes" id="UP000004892"/>
    </source>
</evidence>
<dbReference type="InterPro" id="IPR002161">
    <property type="entry name" value="PdxT/SNO"/>
</dbReference>
<feature type="active site" description="Charge relay system" evidence="10 11">
    <location>
        <position position="188"/>
    </location>
</feature>
<dbReference type="NCBIfam" id="TIGR03800">
    <property type="entry name" value="PLP_synth_Pdx2"/>
    <property type="match status" value="1"/>
</dbReference>
<evidence type="ECO:0000256" key="8">
    <source>
        <dbReference type="ARBA" id="ARBA00054599"/>
    </source>
</evidence>
<keyword evidence="2 10" id="KW-0378">Hydrolase</keyword>